<evidence type="ECO:0000313" key="9">
    <source>
        <dbReference type="EMBL" id="TCB81994.1"/>
    </source>
</evidence>
<dbReference type="GO" id="GO:0004029">
    <property type="term" value="F:aldehyde dehydrogenase (NAD+) activity"/>
    <property type="evidence" value="ECO:0007669"/>
    <property type="project" value="TreeGrafter"/>
</dbReference>
<sequence length="478" mass="52800">MKNLPVIFNNQHSDTHTVSAALCQLRHDSRSKPLPHEQRYSLLKGCIRLLQENKDELCEAYSQDFGHRAHASTLLSDILGSIEALKHSLSGLKKWSQDEPRESPFPDTCSYIQYRPLGVVGVMSPWNFPLVLTFGPLSGILAAGNRAIIKPSEFTPSGSRLLCHLISEYFPPDEILTVQGDAGVSAFFASLPLDHLVFTGSSATGRHVMRAAAENLTPVTLELGGKSPVIISESANLKTAAERIMTAKAFNAGQICIAPDYVMVPARYADEFIGYAVAFLRKSYGSYLKNPDFSSIINAAHSSRLNELIDDATKNCERIISASEELDLPSEGRIIPRLILNPSDNSRIMQEEIFGPLLPIITYEKTDECINRIRNGEKPLALYYFGQDENEFRELQCSTDSGALVFNDVMSHVLVHDLPFGGVGHSGMGAYHGEDGFRRFSHARAIFIQSDTGLSNLLMRAPFTDEKINQITSLINQP</sequence>
<evidence type="ECO:0000313" key="10">
    <source>
        <dbReference type="Proteomes" id="UP000291623"/>
    </source>
</evidence>
<dbReference type="PROSITE" id="PS00687">
    <property type="entry name" value="ALDEHYDE_DEHYDR_GLU"/>
    <property type="match status" value="1"/>
</dbReference>
<dbReference type="InterPro" id="IPR016162">
    <property type="entry name" value="Ald_DH_N"/>
</dbReference>
<dbReference type="PIRSF" id="PIRSF036492">
    <property type="entry name" value="ALDH"/>
    <property type="match status" value="1"/>
</dbReference>
<feature type="domain" description="Aldehyde dehydrogenase" evidence="8">
    <location>
        <begin position="17"/>
        <end position="445"/>
    </location>
</feature>
<dbReference type="CDD" id="cd07133">
    <property type="entry name" value="ALDH_CALDH_CalB"/>
    <property type="match status" value="1"/>
</dbReference>
<dbReference type="InterPro" id="IPR016163">
    <property type="entry name" value="Ald_DH_C"/>
</dbReference>
<evidence type="ECO:0000256" key="2">
    <source>
        <dbReference type="ARBA" id="ARBA00023002"/>
    </source>
</evidence>
<evidence type="ECO:0000256" key="1">
    <source>
        <dbReference type="ARBA" id="ARBA00009986"/>
    </source>
</evidence>
<organism evidence="9 10">
    <name type="scientific">Enterobacter quasihormaechei</name>
    <dbReference type="NCBI Taxonomy" id="2529382"/>
    <lineage>
        <taxon>Bacteria</taxon>
        <taxon>Pseudomonadati</taxon>
        <taxon>Pseudomonadota</taxon>
        <taxon>Gammaproteobacteria</taxon>
        <taxon>Enterobacterales</taxon>
        <taxon>Enterobacteriaceae</taxon>
        <taxon>Enterobacter</taxon>
    </lineage>
</organism>
<evidence type="ECO:0000259" key="8">
    <source>
        <dbReference type="Pfam" id="PF00171"/>
    </source>
</evidence>
<dbReference type="FunFam" id="3.40.309.10:FF:000003">
    <property type="entry name" value="Aldehyde dehydrogenase"/>
    <property type="match status" value="1"/>
</dbReference>
<dbReference type="InterPro" id="IPR012394">
    <property type="entry name" value="Aldehyde_DH_NAD(P)"/>
</dbReference>
<dbReference type="InterPro" id="IPR016160">
    <property type="entry name" value="Ald_DH_CS_CYS"/>
</dbReference>
<dbReference type="PANTHER" id="PTHR43570:SF20">
    <property type="entry name" value="ALDEHYDE DEHYDROGENASE ALDX-RELATED"/>
    <property type="match status" value="1"/>
</dbReference>
<keyword evidence="2 4" id="KW-0560">Oxidoreductase</keyword>
<dbReference type="Pfam" id="PF00171">
    <property type="entry name" value="Aldedh"/>
    <property type="match status" value="1"/>
</dbReference>
<dbReference type="Proteomes" id="UP000291623">
    <property type="component" value="Unassembled WGS sequence"/>
</dbReference>
<comment type="similarity">
    <text evidence="1 4 7">Belongs to the aldehyde dehydrogenase family.</text>
</comment>
<comment type="caution">
    <text evidence="9">The sequence shown here is derived from an EMBL/GenBank/DDBJ whole genome shotgun (WGS) entry which is preliminary data.</text>
</comment>
<reference evidence="9 10" key="1">
    <citation type="submission" date="2019-02" db="EMBL/GenBank/DDBJ databases">
        <title>The draft genome of Enterobacter spp. strains.</title>
        <authorList>
            <person name="Wang C."/>
            <person name="Feng Y."/>
            <person name="Zong Z."/>
        </authorList>
    </citation>
    <scope>NUCLEOTIDE SEQUENCE [LARGE SCALE GENOMIC DNA]</scope>
    <source>
        <strain evidence="9 10">WCHEQ120003</strain>
    </source>
</reference>
<name>A0AAE8UA15_9ENTR</name>
<proteinExistence type="inferred from homology"/>
<dbReference type="Gene3D" id="3.40.309.10">
    <property type="entry name" value="Aldehyde Dehydrogenase, Chain A, domain 2"/>
    <property type="match status" value="1"/>
</dbReference>
<dbReference type="GO" id="GO:0006081">
    <property type="term" value="P:aldehyde metabolic process"/>
    <property type="evidence" value="ECO:0007669"/>
    <property type="project" value="InterPro"/>
</dbReference>
<evidence type="ECO:0000256" key="3">
    <source>
        <dbReference type="ARBA" id="ARBA00023027"/>
    </source>
</evidence>
<keyword evidence="3" id="KW-0520">NAD</keyword>
<dbReference type="AlphaFoldDB" id="A0AAE8UA15"/>
<dbReference type="InterPro" id="IPR015590">
    <property type="entry name" value="Aldehyde_DH_dom"/>
</dbReference>
<evidence type="ECO:0000256" key="7">
    <source>
        <dbReference type="RuleBase" id="RU003345"/>
    </source>
</evidence>
<gene>
    <name evidence="9" type="ORF">E0L16_20535</name>
</gene>
<evidence type="ECO:0000256" key="5">
    <source>
        <dbReference type="PIRSR" id="PIRSR036492-1"/>
    </source>
</evidence>
<dbReference type="GeneID" id="92387168"/>
<dbReference type="PROSITE" id="PS00070">
    <property type="entry name" value="ALDEHYDE_DEHYDR_CYS"/>
    <property type="match status" value="1"/>
</dbReference>
<evidence type="ECO:0000256" key="4">
    <source>
        <dbReference type="PIRNR" id="PIRNR036492"/>
    </source>
</evidence>
<dbReference type="EMBL" id="SJON01000023">
    <property type="protein sequence ID" value="TCB81994.1"/>
    <property type="molecule type" value="Genomic_DNA"/>
</dbReference>
<dbReference type="GO" id="GO:0005737">
    <property type="term" value="C:cytoplasm"/>
    <property type="evidence" value="ECO:0007669"/>
    <property type="project" value="TreeGrafter"/>
</dbReference>
<dbReference type="SUPFAM" id="SSF53720">
    <property type="entry name" value="ALDH-like"/>
    <property type="match status" value="1"/>
</dbReference>
<dbReference type="Gene3D" id="3.40.605.10">
    <property type="entry name" value="Aldehyde Dehydrogenase, Chain A, domain 1"/>
    <property type="match status" value="1"/>
</dbReference>
<feature type="active site" evidence="5">
    <location>
        <position position="256"/>
    </location>
</feature>
<accession>A0AAE8UA15</accession>
<dbReference type="InterPro" id="IPR016161">
    <property type="entry name" value="Ald_DH/histidinol_DH"/>
</dbReference>
<dbReference type="PANTHER" id="PTHR43570">
    <property type="entry name" value="ALDEHYDE DEHYDROGENASE"/>
    <property type="match status" value="1"/>
</dbReference>
<evidence type="ECO:0000256" key="6">
    <source>
        <dbReference type="PROSITE-ProRule" id="PRU10007"/>
    </source>
</evidence>
<feature type="active site" evidence="5 6">
    <location>
        <position position="222"/>
    </location>
</feature>
<dbReference type="InterPro" id="IPR029510">
    <property type="entry name" value="Ald_DH_CS_GLU"/>
</dbReference>
<dbReference type="RefSeq" id="WP_053065155.1">
    <property type="nucleotide sequence ID" value="NZ_SJON01000023.1"/>
</dbReference>
<protein>
    <recommendedName>
        <fullName evidence="4">Aldehyde dehydrogenase</fullName>
    </recommendedName>
</protein>